<evidence type="ECO:0000256" key="1">
    <source>
        <dbReference type="SAM" id="MobiDB-lite"/>
    </source>
</evidence>
<dbReference type="Proteomes" id="UP000290189">
    <property type="component" value="Unassembled WGS sequence"/>
</dbReference>
<feature type="region of interest" description="Disordered" evidence="1">
    <location>
        <begin position="160"/>
        <end position="184"/>
    </location>
</feature>
<proteinExistence type="predicted"/>
<feature type="signal peptide" evidence="3">
    <location>
        <begin position="1"/>
        <end position="17"/>
    </location>
</feature>
<feature type="transmembrane region" description="Helical" evidence="2">
    <location>
        <begin position="189"/>
        <end position="213"/>
    </location>
</feature>
<evidence type="ECO:0000313" key="4">
    <source>
        <dbReference type="EMBL" id="CEP01516.1"/>
    </source>
</evidence>
<evidence type="ECO:0000313" key="6">
    <source>
        <dbReference type="Proteomes" id="UP000039324"/>
    </source>
</evidence>
<organism evidence="4 6">
    <name type="scientific">Plasmodiophora brassicae</name>
    <name type="common">Clubroot disease agent</name>
    <dbReference type="NCBI Taxonomy" id="37360"/>
    <lineage>
        <taxon>Eukaryota</taxon>
        <taxon>Sar</taxon>
        <taxon>Rhizaria</taxon>
        <taxon>Endomyxa</taxon>
        <taxon>Phytomyxea</taxon>
        <taxon>Plasmodiophorida</taxon>
        <taxon>Plasmodiophoridae</taxon>
        <taxon>Plasmodiophora</taxon>
    </lineage>
</organism>
<feature type="chain" id="PRO_5036293198" description="RxLR effector protein" evidence="3">
    <location>
        <begin position="18"/>
        <end position="256"/>
    </location>
</feature>
<sequence length="256" mass="28389">MSTRILLAALVLGVVVALEETTVSSTEDTTGAAHAVVEYHLQTSLVIEQSRTDGGDPALKPLLGGVSRDEALAMAIRRVGRSEQDLAAYNLRREDAARNPELFPKLKRRLAASNVIVFMLKKLESPTRAERKYINKYLHNERQIRKRINVLLAARKVRKPAEARKVRKPAESTNNNAPERHTPSKPLDAMKIICGVVIAVSVLAICAALYVVVCAITSPRRVPVEPHEEEPPTGHNVFQIPSAPPMYYEEYTTQKV</sequence>
<evidence type="ECO:0000256" key="2">
    <source>
        <dbReference type="SAM" id="Phobius"/>
    </source>
</evidence>
<reference evidence="5 7" key="2">
    <citation type="submission" date="2018-03" db="EMBL/GenBank/DDBJ databases">
        <authorList>
            <person name="Fogelqvist J."/>
        </authorList>
    </citation>
    <scope>NUCLEOTIDE SEQUENCE [LARGE SCALE GENOMIC DNA]</scope>
</reference>
<dbReference type="EMBL" id="OVEO01000001">
    <property type="protein sequence ID" value="SPQ93206.1"/>
    <property type="molecule type" value="Genomic_DNA"/>
</dbReference>
<evidence type="ECO:0000256" key="3">
    <source>
        <dbReference type="SAM" id="SignalP"/>
    </source>
</evidence>
<keyword evidence="2" id="KW-1133">Transmembrane helix</keyword>
<protein>
    <recommendedName>
        <fullName evidence="8">RxLR effector protein</fullName>
    </recommendedName>
</protein>
<dbReference type="Proteomes" id="UP000039324">
    <property type="component" value="Unassembled WGS sequence"/>
</dbReference>
<keyword evidence="6" id="KW-1185">Reference proteome</keyword>
<dbReference type="SMR" id="A0A0G4J2J5"/>
<dbReference type="AlphaFoldDB" id="A0A0G4J2J5"/>
<keyword evidence="3" id="KW-0732">Signal</keyword>
<evidence type="ECO:0000313" key="5">
    <source>
        <dbReference type="EMBL" id="SPQ93206.1"/>
    </source>
</evidence>
<reference evidence="4 6" key="1">
    <citation type="submission" date="2015-02" db="EMBL/GenBank/DDBJ databases">
        <authorList>
            <person name="Chooi Y.-H."/>
        </authorList>
    </citation>
    <scope>NUCLEOTIDE SEQUENCE [LARGE SCALE GENOMIC DNA]</scope>
    <source>
        <strain evidence="4">E3</strain>
    </source>
</reference>
<accession>A0A0G4J2J5</accession>
<keyword evidence="2" id="KW-0812">Transmembrane</keyword>
<name>A0A0G4J2J5_PLABS</name>
<gene>
    <name evidence="4" type="ORF">PBRA_002122</name>
    <name evidence="5" type="ORF">PLBR_LOCUS421</name>
</gene>
<evidence type="ECO:0008006" key="8">
    <source>
        <dbReference type="Google" id="ProtNLM"/>
    </source>
</evidence>
<keyword evidence="2" id="KW-0472">Membrane</keyword>
<dbReference type="EMBL" id="CDSF01000112">
    <property type="protein sequence ID" value="CEP01516.1"/>
    <property type="molecule type" value="Genomic_DNA"/>
</dbReference>
<evidence type="ECO:0000313" key="7">
    <source>
        <dbReference type="Proteomes" id="UP000290189"/>
    </source>
</evidence>
<keyword evidence="5" id="KW-0496">Mitochondrion</keyword>
<feature type="compositionally biased region" description="Basic and acidic residues" evidence="1">
    <location>
        <begin position="160"/>
        <end position="170"/>
    </location>
</feature>
<geneLocation type="mitochondrion" evidence="5"/>